<accession>B4D9L0</accession>
<protein>
    <recommendedName>
        <fullName evidence="4">Small metal-binding protein</fullName>
    </recommendedName>
</protein>
<name>B4D9L0_9BACT</name>
<proteinExistence type="predicted"/>
<dbReference type="EMBL" id="ABVL01000027">
    <property type="protein sequence ID" value="EDY16791.1"/>
    <property type="molecule type" value="Genomic_DNA"/>
</dbReference>
<evidence type="ECO:0000313" key="3">
    <source>
        <dbReference type="Proteomes" id="UP000005824"/>
    </source>
</evidence>
<sequence>MKLSSILPVFLAVPLIFVGLSAQAEPAFPGQPSINSALKHLTAAKEKASTDASTALSELEQAHDSLSHAIKKKGTYQPIARQLTEQATEYLRKGDLEKATHKIDEAIAAVKHAGETGEH</sequence>
<feature type="chain" id="PRO_5002802631" description="Small metal-binding protein" evidence="1">
    <location>
        <begin position="25"/>
        <end position="119"/>
    </location>
</feature>
<evidence type="ECO:0000313" key="2">
    <source>
        <dbReference type="EMBL" id="EDY16791.1"/>
    </source>
</evidence>
<comment type="caution">
    <text evidence="2">The sequence shown here is derived from an EMBL/GenBank/DDBJ whole genome shotgun (WGS) entry which is preliminary data.</text>
</comment>
<reference evidence="2 3" key="1">
    <citation type="journal article" date="2011" name="J. Bacteriol.">
        <title>Genome sequence of Chthoniobacter flavus Ellin428, an aerobic heterotrophic soil bacterium.</title>
        <authorList>
            <person name="Kant R."/>
            <person name="van Passel M.W."/>
            <person name="Palva A."/>
            <person name="Lucas S."/>
            <person name="Lapidus A."/>
            <person name="Glavina Del Rio T."/>
            <person name="Dalin E."/>
            <person name="Tice H."/>
            <person name="Bruce D."/>
            <person name="Goodwin L."/>
            <person name="Pitluck S."/>
            <person name="Larimer F.W."/>
            <person name="Land M.L."/>
            <person name="Hauser L."/>
            <person name="Sangwan P."/>
            <person name="de Vos W.M."/>
            <person name="Janssen P.H."/>
            <person name="Smidt H."/>
        </authorList>
    </citation>
    <scope>NUCLEOTIDE SEQUENCE [LARGE SCALE GENOMIC DNA]</scope>
    <source>
        <strain evidence="2 3">Ellin428</strain>
    </source>
</reference>
<dbReference type="Proteomes" id="UP000005824">
    <property type="component" value="Unassembled WGS sequence"/>
</dbReference>
<evidence type="ECO:0008006" key="4">
    <source>
        <dbReference type="Google" id="ProtNLM"/>
    </source>
</evidence>
<keyword evidence="1" id="KW-0732">Signal</keyword>
<keyword evidence="3" id="KW-1185">Reference proteome</keyword>
<dbReference type="InParanoid" id="B4D9L0"/>
<dbReference type="AlphaFoldDB" id="B4D9L0"/>
<gene>
    <name evidence="2" type="ORF">CfE428DRAFT_5600</name>
</gene>
<organism evidence="2 3">
    <name type="scientific">Chthoniobacter flavus Ellin428</name>
    <dbReference type="NCBI Taxonomy" id="497964"/>
    <lineage>
        <taxon>Bacteria</taxon>
        <taxon>Pseudomonadati</taxon>
        <taxon>Verrucomicrobiota</taxon>
        <taxon>Spartobacteria</taxon>
        <taxon>Chthoniobacterales</taxon>
        <taxon>Chthoniobacteraceae</taxon>
        <taxon>Chthoniobacter</taxon>
    </lineage>
</organism>
<feature type="signal peptide" evidence="1">
    <location>
        <begin position="1"/>
        <end position="24"/>
    </location>
</feature>
<dbReference type="RefSeq" id="WP_006982921.1">
    <property type="nucleotide sequence ID" value="NZ_ABVL01000027.1"/>
</dbReference>
<evidence type="ECO:0000256" key="1">
    <source>
        <dbReference type="SAM" id="SignalP"/>
    </source>
</evidence>